<dbReference type="GO" id="GO:0046872">
    <property type="term" value="F:metal ion binding"/>
    <property type="evidence" value="ECO:0007669"/>
    <property type="project" value="InterPro"/>
</dbReference>
<reference evidence="7" key="1">
    <citation type="journal article" date="2020" name="mSystems">
        <title>Genome- and Community-Level Interaction Insights into Carbon Utilization and Element Cycling Functions of Hydrothermarchaeota in Hydrothermal Sediment.</title>
        <authorList>
            <person name="Zhou Z."/>
            <person name="Liu Y."/>
            <person name="Xu W."/>
            <person name="Pan J."/>
            <person name="Luo Z.H."/>
            <person name="Li M."/>
        </authorList>
    </citation>
    <scope>NUCLEOTIDE SEQUENCE [LARGE SCALE GENOMIC DNA]</scope>
    <source>
        <strain evidence="7">SpSt-508</strain>
    </source>
</reference>
<dbReference type="PROSITE" id="PS00913">
    <property type="entry name" value="ADH_IRON_1"/>
    <property type="match status" value="1"/>
</dbReference>
<dbReference type="Pfam" id="PF25137">
    <property type="entry name" value="ADH_Fe_C"/>
    <property type="match status" value="1"/>
</dbReference>
<name>A0A7C4LNH7_9PLAN</name>
<comment type="cofactor">
    <cofactor evidence="1">
        <name>Fe cation</name>
        <dbReference type="ChEBI" id="CHEBI:24875"/>
    </cofactor>
</comment>
<evidence type="ECO:0000313" key="7">
    <source>
        <dbReference type="EMBL" id="HGT39517.1"/>
    </source>
</evidence>
<dbReference type="Gene3D" id="1.20.1090.10">
    <property type="entry name" value="Dehydroquinate synthase-like - alpha domain"/>
    <property type="match status" value="1"/>
</dbReference>
<sequence>MHAPPELDPLTGFDFDPRTRVIFGNGCVERLGELTREYGGRRILFVTDRGIEAAGHAQRCLESLRSAGIKPIVFDEVVQNPTTDDVDRGLAVARREQIDFLVAVGGGSAMDCAKGINFLYTNGGRMQDYWGMGKAAKPMLPLIAVPTTAGTGSEAQSYALIADARTHMKMACGDKKAACKVALLDPELTVSMPAAVTAATGIDAISHAVESYVCTRRNAISRLFSRRAWRLLAQGFPSVLREPNRLAGRGAMLLGAHLAGAAIENSMLGATHALANPLTAHYGITHGLAIGIMLPHVIRYNSEVVASHYARLAADAGIASADNPCAGDLLADWVREMVARSGCPTDLASCGVAADLLPTLAQEAAQQWTGTFNPRPVDASALEELYRCALHDSAASVA</sequence>
<protein>
    <submittedName>
        <fullName evidence="7">Iron-containing alcohol dehydrogenase</fullName>
    </submittedName>
</protein>
<dbReference type="Pfam" id="PF00465">
    <property type="entry name" value="Fe-ADH"/>
    <property type="match status" value="1"/>
</dbReference>
<evidence type="ECO:0000259" key="5">
    <source>
        <dbReference type="Pfam" id="PF00465"/>
    </source>
</evidence>
<evidence type="ECO:0000256" key="3">
    <source>
        <dbReference type="ARBA" id="ARBA00023002"/>
    </source>
</evidence>
<evidence type="ECO:0000256" key="4">
    <source>
        <dbReference type="ARBA" id="ARBA00023027"/>
    </source>
</evidence>
<evidence type="ECO:0000256" key="1">
    <source>
        <dbReference type="ARBA" id="ARBA00001962"/>
    </source>
</evidence>
<dbReference type="SUPFAM" id="SSF56796">
    <property type="entry name" value="Dehydroquinate synthase-like"/>
    <property type="match status" value="1"/>
</dbReference>
<dbReference type="InterPro" id="IPR039697">
    <property type="entry name" value="Alcohol_dehydrogenase_Fe"/>
</dbReference>
<dbReference type="Gene3D" id="3.40.50.1970">
    <property type="match status" value="1"/>
</dbReference>
<comment type="similarity">
    <text evidence="2">Belongs to the iron-containing alcohol dehydrogenase family.</text>
</comment>
<dbReference type="EMBL" id="DSVQ01000012">
    <property type="protein sequence ID" value="HGT39517.1"/>
    <property type="molecule type" value="Genomic_DNA"/>
</dbReference>
<organism evidence="7">
    <name type="scientific">Schlesneria paludicola</name>
    <dbReference type="NCBI Taxonomy" id="360056"/>
    <lineage>
        <taxon>Bacteria</taxon>
        <taxon>Pseudomonadati</taxon>
        <taxon>Planctomycetota</taxon>
        <taxon>Planctomycetia</taxon>
        <taxon>Planctomycetales</taxon>
        <taxon>Planctomycetaceae</taxon>
        <taxon>Schlesneria</taxon>
    </lineage>
</organism>
<dbReference type="AlphaFoldDB" id="A0A7C4LNH7"/>
<proteinExistence type="inferred from homology"/>
<evidence type="ECO:0000256" key="2">
    <source>
        <dbReference type="ARBA" id="ARBA00007358"/>
    </source>
</evidence>
<dbReference type="InterPro" id="IPR056798">
    <property type="entry name" value="ADH_Fe_C"/>
</dbReference>
<feature type="domain" description="Fe-containing alcohol dehydrogenase-like C-terminal" evidence="6">
    <location>
        <begin position="197"/>
        <end position="389"/>
    </location>
</feature>
<feature type="domain" description="Alcohol dehydrogenase iron-type/glycerol dehydrogenase GldA" evidence="5">
    <location>
        <begin position="19"/>
        <end position="186"/>
    </location>
</feature>
<gene>
    <name evidence="7" type="ORF">ENS64_09685</name>
</gene>
<evidence type="ECO:0000259" key="6">
    <source>
        <dbReference type="Pfam" id="PF25137"/>
    </source>
</evidence>
<dbReference type="PANTHER" id="PTHR11496">
    <property type="entry name" value="ALCOHOL DEHYDROGENASE"/>
    <property type="match status" value="1"/>
</dbReference>
<comment type="caution">
    <text evidence="7">The sequence shown here is derived from an EMBL/GenBank/DDBJ whole genome shotgun (WGS) entry which is preliminary data.</text>
</comment>
<dbReference type="FunFam" id="3.40.50.1970:FF:000003">
    <property type="entry name" value="Alcohol dehydrogenase, iron-containing"/>
    <property type="match status" value="1"/>
</dbReference>
<keyword evidence="4" id="KW-0520">NAD</keyword>
<dbReference type="GO" id="GO:0004022">
    <property type="term" value="F:alcohol dehydrogenase (NAD+) activity"/>
    <property type="evidence" value="ECO:0007669"/>
    <property type="project" value="TreeGrafter"/>
</dbReference>
<dbReference type="PANTHER" id="PTHR11496:SF102">
    <property type="entry name" value="ALCOHOL DEHYDROGENASE 4"/>
    <property type="match status" value="1"/>
</dbReference>
<accession>A0A7C4LNH7</accession>
<dbReference type="InterPro" id="IPR018211">
    <property type="entry name" value="ADH_Fe_CS"/>
</dbReference>
<dbReference type="CDD" id="cd08551">
    <property type="entry name" value="Fe-ADH"/>
    <property type="match status" value="1"/>
</dbReference>
<keyword evidence="3" id="KW-0560">Oxidoreductase</keyword>
<dbReference type="InterPro" id="IPR001670">
    <property type="entry name" value="ADH_Fe/GldA"/>
</dbReference>